<evidence type="ECO:0000313" key="12">
    <source>
        <dbReference type="Proteomes" id="UP000192940"/>
    </source>
</evidence>
<dbReference type="EMBL" id="LT840184">
    <property type="protein sequence ID" value="SMF64457.1"/>
    <property type="molecule type" value="Genomic_DNA"/>
</dbReference>
<dbReference type="Proteomes" id="UP000192940">
    <property type="component" value="Chromosome I"/>
</dbReference>
<reference evidence="11 12" key="1">
    <citation type="submission" date="2017-04" db="EMBL/GenBank/DDBJ databases">
        <authorList>
            <person name="Afonso C.L."/>
            <person name="Miller P.J."/>
            <person name="Scott M.A."/>
            <person name="Spackman E."/>
            <person name="Goraichik I."/>
            <person name="Dimitrov K.M."/>
            <person name="Suarez D.L."/>
            <person name="Swayne D.E."/>
        </authorList>
    </citation>
    <scope>NUCLEOTIDE SEQUENCE [LARGE SCALE GENOMIC DNA]</scope>
    <source>
        <strain evidence="11 12">N3/975</strain>
    </source>
</reference>
<organism evidence="11 12">
    <name type="scientific">Paenibacillus uliginis N3/975</name>
    <dbReference type="NCBI Taxonomy" id="1313296"/>
    <lineage>
        <taxon>Bacteria</taxon>
        <taxon>Bacillati</taxon>
        <taxon>Bacillota</taxon>
        <taxon>Bacilli</taxon>
        <taxon>Bacillales</taxon>
        <taxon>Paenibacillaceae</taxon>
        <taxon>Paenibacillus</taxon>
    </lineage>
</organism>
<feature type="domain" description="Histidine kinase/HSP90-like ATPase" evidence="9">
    <location>
        <begin position="199"/>
        <end position="340"/>
    </location>
</feature>
<dbReference type="InterPro" id="IPR011991">
    <property type="entry name" value="ArsR-like_HTH"/>
</dbReference>
<dbReference type="EC" id="5.6.2.2" evidence="3"/>
<dbReference type="InterPro" id="IPR003594">
    <property type="entry name" value="HATPase_dom"/>
</dbReference>
<dbReference type="CDD" id="cd00090">
    <property type="entry name" value="HTH_ARSR"/>
    <property type="match status" value="1"/>
</dbReference>
<keyword evidence="12" id="KW-1185">Reference proteome</keyword>
<accession>A0A1X7G621</accession>
<gene>
    <name evidence="11" type="ORF">SAMN05661091_0068</name>
</gene>
<evidence type="ECO:0000256" key="2">
    <source>
        <dbReference type="ARBA" id="ARBA00010708"/>
    </source>
</evidence>
<dbReference type="GO" id="GO:0003918">
    <property type="term" value="F:DNA topoisomerase type II (double strand cut, ATP-hydrolyzing) activity"/>
    <property type="evidence" value="ECO:0007669"/>
    <property type="project" value="UniProtKB-EC"/>
</dbReference>
<dbReference type="PANTHER" id="PTHR45866:SF1">
    <property type="entry name" value="DNA GYRASE SUBUNIT B, MITOCHONDRIAL"/>
    <property type="match status" value="1"/>
</dbReference>
<dbReference type="SUPFAM" id="SSF46785">
    <property type="entry name" value="Winged helix' DNA-binding domain"/>
    <property type="match status" value="1"/>
</dbReference>
<dbReference type="SUPFAM" id="SSF55874">
    <property type="entry name" value="ATPase domain of HSP90 chaperone/DNA topoisomerase II/histidine kinase"/>
    <property type="match status" value="1"/>
</dbReference>
<dbReference type="AlphaFoldDB" id="A0A1X7G621"/>
<evidence type="ECO:0000256" key="8">
    <source>
        <dbReference type="ARBA" id="ARBA00023235"/>
    </source>
</evidence>
<dbReference type="InterPro" id="IPR036890">
    <property type="entry name" value="HATPase_C_sf"/>
</dbReference>
<keyword evidence="7" id="KW-0238">DNA-binding</keyword>
<keyword evidence="5" id="KW-0067">ATP-binding</keyword>
<dbReference type="STRING" id="1313296.SAMN05661091_0068"/>
<keyword evidence="6" id="KW-0799">Topoisomerase</keyword>
<protein>
    <recommendedName>
        <fullName evidence="3">DNA topoisomerase (ATP-hydrolyzing)</fullName>
        <ecNumber evidence="3">5.6.2.2</ecNumber>
    </recommendedName>
</protein>
<dbReference type="GO" id="GO:0003700">
    <property type="term" value="F:DNA-binding transcription factor activity"/>
    <property type="evidence" value="ECO:0007669"/>
    <property type="project" value="InterPro"/>
</dbReference>
<evidence type="ECO:0000256" key="1">
    <source>
        <dbReference type="ARBA" id="ARBA00000185"/>
    </source>
</evidence>
<dbReference type="GO" id="GO:0003677">
    <property type="term" value="F:DNA binding"/>
    <property type="evidence" value="ECO:0007669"/>
    <property type="project" value="UniProtKB-KW"/>
</dbReference>
<evidence type="ECO:0000256" key="5">
    <source>
        <dbReference type="ARBA" id="ARBA00022840"/>
    </source>
</evidence>
<dbReference type="PANTHER" id="PTHR45866">
    <property type="entry name" value="DNA GYRASE/TOPOISOMERASE SUBUNIT B"/>
    <property type="match status" value="1"/>
</dbReference>
<dbReference type="SMART" id="SM00418">
    <property type="entry name" value="HTH_ARSR"/>
    <property type="match status" value="1"/>
</dbReference>
<keyword evidence="4" id="KW-0547">Nucleotide-binding</keyword>
<name>A0A1X7G621_9BACL</name>
<dbReference type="InterPro" id="IPR036388">
    <property type="entry name" value="WH-like_DNA-bd_sf"/>
</dbReference>
<dbReference type="InterPro" id="IPR036390">
    <property type="entry name" value="WH_DNA-bd_sf"/>
</dbReference>
<evidence type="ECO:0000313" key="11">
    <source>
        <dbReference type="EMBL" id="SMF64457.1"/>
    </source>
</evidence>
<evidence type="ECO:0000259" key="9">
    <source>
        <dbReference type="SMART" id="SM00387"/>
    </source>
</evidence>
<sequence length="374" mass="41763">MSRDFGQELDTLKIQMNKIEELVGQIAHNHLNQASRVKADESDTISVENNQIDEDTGKVFYSGQYRGDKRRYRWEPQERHVGQLLDLDGDKVAKILSALGHKQRLDILRSVLKEPLTGTELVDRLNMGTTGQLYHHIKALQGADLLVQEERGGRYTLPGHRALPLLLLLAAVSDLLDTSDYIELTEARNNAGAYLGQSTDEYNPHLLLRSVLENAILEHQAGFCSQVNIFLHHDGSVTVADNGRGIPVQALPNTEKPRVQAVLTEISQYHSGSINAPNSEKGISIPIVNALSEKLTVEIRREGKVFRQEYKHGIPQTALLTVGVTNETGTRVTFLPDRDIFTSTFNPSVVSEITNEISVNYPRLSVHFNNCDMK</sequence>
<dbReference type="Gene3D" id="1.10.10.10">
    <property type="entry name" value="Winged helix-like DNA-binding domain superfamily/Winged helix DNA-binding domain"/>
    <property type="match status" value="1"/>
</dbReference>
<evidence type="ECO:0000256" key="6">
    <source>
        <dbReference type="ARBA" id="ARBA00023029"/>
    </source>
</evidence>
<dbReference type="Gene3D" id="3.30.565.10">
    <property type="entry name" value="Histidine kinase-like ATPase, C-terminal domain"/>
    <property type="match status" value="1"/>
</dbReference>
<dbReference type="InterPro" id="IPR001845">
    <property type="entry name" value="HTH_ArsR_DNA-bd_dom"/>
</dbReference>
<keyword evidence="8" id="KW-0413">Isomerase</keyword>
<evidence type="ECO:0000256" key="3">
    <source>
        <dbReference type="ARBA" id="ARBA00012895"/>
    </source>
</evidence>
<comment type="catalytic activity">
    <reaction evidence="1">
        <text>ATP-dependent breakage, passage and rejoining of double-stranded DNA.</text>
        <dbReference type="EC" id="5.6.2.2"/>
    </reaction>
</comment>
<dbReference type="GO" id="GO:0005524">
    <property type="term" value="F:ATP binding"/>
    <property type="evidence" value="ECO:0007669"/>
    <property type="project" value="UniProtKB-KW"/>
</dbReference>
<evidence type="ECO:0000256" key="4">
    <source>
        <dbReference type="ARBA" id="ARBA00022741"/>
    </source>
</evidence>
<evidence type="ECO:0000256" key="7">
    <source>
        <dbReference type="ARBA" id="ARBA00023125"/>
    </source>
</evidence>
<feature type="domain" description="HTH arsR-type" evidence="10">
    <location>
        <begin position="94"/>
        <end position="171"/>
    </location>
</feature>
<dbReference type="Pfam" id="PF02518">
    <property type="entry name" value="HATPase_c"/>
    <property type="match status" value="1"/>
</dbReference>
<comment type="similarity">
    <text evidence="2">Belongs to the type II topoisomerase GyrB family.</text>
</comment>
<evidence type="ECO:0000259" key="10">
    <source>
        <dbReference type="SMART" id="SM00418"/>
    </source>
</evidence>
<proteinExistence type="inferred from homology"/>
<dbReference type="RefSeq" id="WP_208917129.1">
    <property type="nucleotide sequence ID" value="NZ_LT840184.1"/>
</dbReference>
<dbReference type="SMART" id="SM00387">
    <property type="entry name" value="HATPase_c"/>
    <property type="match status" value="1"/>
</dbReference>